<comment type="caution">
    <text evidence="1">The sequence shown here is derived from an EMBL/GenBank/DDBJ whole genome shotgun (WGS) entry which is preliminary data.</text>
</comment>
<organism evidence="1 2">
    <name type="scientific">Lindgomyces ingoldianus</name>
    <dbReference type="NCBI Taxonomy" id="673940"/>
    <lineage>
        <taxon>Eukaryota</taxon>
        <taxon>Fungi</taxon>
        <taxon>Dikarya</taxon>
        <taxon>Ascomycota</taxon>
        <taxon>Pezizomycotina</taxon>
        <taxon>Dothideomycetes</taxon>
        <taxon>Pleosporomycetidae</taxon>
        <taxon>Pleosporales</taxon>
        <taxon>Lindgomycetaceae</taxon>
        <taxon>Lindgomyces</taxon>
    </lineage>
</organism>
<evidence type="ECO:0000313" key="1">
    <source>
        <dbReference type="EMBL" id="KAF2475528.1"/>
    </source>
</evidence>
<sequence length="810" mass="91431">MEWRWKEGVWLRGKVKANNMWLTNSKSSTQHVLYACLLPDVPKRFLDTSSKTAVIGYDEAVLRLTFSFQREELRGNEVRKRSAASSDFLNHVQRRLSVSGIGMPPVKSVISVEKEIRGKEIWGEGGAEPAKPVDFRPALTQSEKTFNPTSHFYQMMKLAASQLPNSFPELENFLHRLFCSNRRFHKLSRIPRRSLINLQGTMSSAQGYEKWNQKQLIARIQELEAELKHKTPSEYATAPQPPQQSISYRKPPKQPPKAFDASKYSTRLIALKFAYLGQKYNGFEHHNNNNTPLPTIEEELWKALMKTRLINPTPSSGEKKGDYDRLDHKTFAAWDRGGVDMNWEGCEYSKCGRTDRGVSAFGQVIGVRVRSNRPIPSPNPTLETLSTSPEAISEELESTETSLPPTDTDTESEQAAKPFNDILDELPYIQLLNRVLPPDIRIYAWCPNPPPDFSARFSCRERRYKYFFTNPCFSPNPDPSGLYLPTSYPTPESGSRTAMREGWLDIDAMKQGCSELVGLHDFRNFCKIDASKQLTNFQRRIFYADIEEISPLSIPTYLSHQNLQLPSQFPPSSEAGEQQPKMYAFTLHGSAFLWHQVRSIIALLFLIGQGLESPSLIPSLLDIASNPTRPKYEMASDAPLVLWDCVFPAADEEMGGERVGEREQGYKDALEWIYVGDPGGREQKGRSGGGGGRVGTGKWGRGGVMDDLWEVWRGRKMEETLAGLLMDVVASQGEKLEIGDESEMEVGGKKKGGIGVPRVFDGGDVARAKGNYIPVLERERQEPVEVVNERFARKKGLDLRRLRPNEDVDA</sequence>
<dbReference type="EMBL" id="MU003496">
    <property type="protein sequence ID" value="KAF2475528.1"/>
    <property type="molecule type" value="Genomic_DNA"/>
</dbReference>
<proteinExistence type="predicted"/>
<evidence type="ECO:0000313" key="2">
    <source>
        <dbReference type="Proteomes" id="UP000799755"/>
    </source>
</evidence>
<gene>
    <name evidence="1" type="ORF">BDR25DRAFT_350877</name>
</gene>
<reference evidence="1" key="1">
    <citation type="journal article" date="2020" name="Stud. Mycol.">
        <title>101 Dothideomycetes genomes: a test case for predicting lifestyles and emergence of pathogens.</title>
        <authorList>
            <person name="Haridas S."/>
            <person name="Albert R."/>
            <person name="Binder M."/>
            <person name="Bloem J."/>
            <person name="Labutti K."/>
            <person name="Salamov A."/>
            <person name="Andreopoulos B."/>
            <person name="Baker S."/>
            <person name="Barry K."/>
            <person name="Bills G."/>
            <person name="Bluhm B."/>
            <person name="Cannon C."/>
            <person name="Castanera R."/>
            <person name="Culley D."/>
            <person name="Daum C."/>
            <person name="Ezra D."/>
            <person name="Gonzalez J."/>
            <person name="Henrissat B."/>
            <person name="Kuo A."/>
            <person name="Liang C."/>
            <person name="Lipzen A."/>
            <person name="Lutzoni F."/>
            <person name="Magnuson J."/>
            <person name="Mondo S."/>
            <person name="Nolan M."/>
            <person name="Ohm R."/>
            <person name="Pangilinan J."/>
            <person name="Park H.-J."/>
            <person name="Ramirez L."/>
            <person name="Alfaro M."/>
            <person name="Sun H."/>
            <person name="Tritt A."/>
            <person name="Yoshinaga Y."/>
            <person name="Zwiers L.-H."/>
            <person name="Turgeon B."/>
            <person name="Goodwin S."/>
            <person name="Spatafora J."/>
            <person name="Crous P."/>
            <person name="Grigoriev I."/>
        </authorList>
    </citation>
    <scope>NUCLEOTIDE SEQUENCE</scope>
    <source>
        <strain evidence="1">ATCC 200398</strain>
    </source>
</reference>
<keyword evidence="2" id="KW-1185">Reference proteome</keyword>
<protein>
    <submittedName>
        <fullName evidence="1">Pseudouridine synthase</fullName>
    </submittedName>
</protein>
<accession>A0ACB6R8C1</accession>
<name>A0ACB6R8C1_9PLEO</name>
<dbReference type="Proteomes" id="UP000799755">
    <property type="component" value="Unassembled WGS sequence"/>
</dbReference>